<proteinExistence type="predicted"/>
<dbReference type="STRING" id="763034.HMPREF9446_01275"/>
<dbReference type="Proteomes" id="UP000003416">
    <property type="component" value="Unassembled WGS sequence"/>
</dbReference>
<accession>F3PRC6</accession>
<dbReference type="HOGENOM" id="CLU_3180100_0_0_10"/>
<dbReference type="AlphaFoldDB" id="F3PRC6"/>
<keyword evidence="2" id="KW-1185">Reference proteome</keyword>
<comment type="caution">
    <text evidence="1">The sequence shown here is derived from an EMBL/GenBank/DDBJ whole genome shotgun (WGS) entry which is preliminary data.</text>
</comment>
<sequence>MSLTSNIGQRGCHNARFLYKCLVFNMIRVKWHLRLNCLSVERCGIG</sequence>
<organism evidence="1 2">
    <name type="scientific">Bacteroides fluxus YIT 12057</name>
    <dbReference type="NCBI Taxonomy" id="763034"/>
    <lineage>
        <taxon>Bacteria</taxon>
        <taxon>Pseudomonadati</taxon>
        <taxon>Bacteroidota</taxon>
        <taxon>Bacteroidia</taxon>
        <taxon>Bacteroidales</taxon>
        <taxon>Bacteroidaceae</taxon>
        <taxon>Bacteroides</taxon>
    </lineage>
</organism>
<reference evidence="1 2" key="1">
    <citation type="submission" date="2011-02" db="EMBL/GenBank/DDBJ databases">
        <authorList>
            <person name="Weinstock G."/>
            <person name="Sodergren E."/>
            <person name="Clifton S."/>
            <person name="Fulton L."/>
            <person name="Fulton B."/>
            <person name="Courtney L."/>
            <person name="Fronick C."/>
            <person name="Harrison M."/>
            <person name="Strong C."/>
            <person name="Farmer C."/>
            <person name="Delahaunty K."/>
            <person name="Markovic C."/>
            <person name="Hall O."/>
            <person name="Minx P."/>
            <person name="Tomlinson C."/>
            <person name="Mitreva M."/>
            <person name="Hou S."/>
            <person name="Chen J."/>
            <person name="Wollam A."/>
            <person name="Pepin K.H."/>
            <person name="Johnson M."/>
            <person name="Bhonagiri V."/>
            <person name="Zhang X."/>
            <person name="Suruliraj S."/>
            <person name="Warren W."/>
            <person name="Chinwalla A."/>
            <person name="Mardis E.R."/>
            <person name="Wilson R.K."/>
        </authorList>
    </citation>
    <scope>NUCLEOTIDE SEQUENCE [LARGE SCALE GENOMIC DNA]</scope>
    <source>
        <strain evidence="1 2">YIT 12057</strain>
    </source>
</reference>
<protein>
    <submittedName>
        <fullName evidence="1">Uncharacterized protein</fullName>
    </submittedName>
</protein>
<evidence type="ECO:0000313" key="2">
    <source>
        <dbReference type="Proteomes" id="UP000003416"/>
    </source>
</evidence>
<evidence type="ECO:0000313" key="1">
    <source>
        <dbReference type="EMBL" id="EGF58474.1"/>
    </source>
</evidence>
<dbReference type="EMBL" id="AFBN01000022">
    <property type="protein sequence ID" value="EGF58474.1"/>
    <property type="molecule type" value="Genomic_DNA"/>
</dbReference>
<gene>
    <name evidence="1" type="ORF">HMPREF9446_01275</name>
</gene>
<name>F3PRC6_9BACE</name>